<dbReference type="PANTHER" id="PTHR44525">
    <property type="entry name" value="WD REPEAT-CONTAINING PROTEIN 27"/>
    <property type="match status" value="1"/>
</dbReference>
<dbReference type="Gene3D" id="2.130.10.10">
    <property type="entry name" value="YVTN repeat-like/Quinoprotein amine dehydrogenase"/>
    <property type="match status" value="1"/>
</dbReference>
<proteinExistence type="predicted"/>
<dbReference type="SUPFAM" id="SSF50978">
    <property type="entry name" value="WD40 repeat-like"/>
    <property type="match status" value="1"/>
</dbReference>
<evidence type="ECO:0008006" key="3">
    <source>
        <dbReference type="Google" id="ProtNLM"/>
    </source>
</evidence>
<dbReference type="AlphaFoldDB" id="A0A7G2CFF3"/>
<dbReference type="EMBL" id="LR877154">
    <property type="protein sequence ID" value="CAD2218065.1"/>
    <property type="molecule type" value="Genomic_DNA"/>
</dbReference>
<dbReference type="OrthoDB" id="20669at2759"/>
<dbReference type="InterPro" id="IPR036322">
    <property type="entry name" value="WD40_repeat_dom_sf"/>
</dbReference>
<evidence type="ECO:0000313" key="1">
    <source>
        <dbReference type="EMBL" id="CAD2218065.1"/>
    </source>
</evidence>
<protein>
    <recommendedName>
        <fullName evidence="3">WD domain, G-beta repeat</fullName>
    </recommendedName>
</protein>
<dbReference type="InterPro" id="IPR015943">
    <property type="entry name" value="WD40/YVTN_repeat-like_dom_sf"/>
</dbReference>
<gene>
    <name evidence="1" type="ORF">ADEAN_000555100</name>
</gene>
<dbReference type="VEuPathDB" id="TriTrypDB:ADEAN_000555100"/>
<sequence length="230" mass="25328">MSNTNRSLGSVHNTVSSLLFTSTGKTLLSTGKGEMIRVIKYPVSTSKTNVTSLKPTGEEVLSMDCNLSMQKPLILTSGTKGQLCVYSLGSNNAPLIDVQLPAPPGKNENRDVRSAKFFFIDKFITYTLQNQFHLSKYVVNSPDEEWAAVPRRSMLGEPTFTYTFESAQHISAMNVVNQITSSLILLAGTNKELQVVDVISGSSLWRCEEAHSRAIHHVEVNSAGRFCLLR</sequence>
<keyword evidence="2" id="KW-1185">Reference proteome</keyword>
<dbReference type="PANTHER" id="PTHR44525:SF1">
    <property type="entry name" value="WD REPEAT-CONTAINING PROTEIN 27"/>
    <property type="match status" value="1"/>
</dbReference>
<dbReference type="Proteomes" id="UP000515908">
    <property type="component" value="Chromosome 10"/>
</dbReference>
<accession>A0A7G2CFF3</accession>
<evidence type="ECO:0000313" key="2">
    <source>
        <dbReference type="Proteomes" id="UP000515908"/>
    </source>
</evidence>
<organism evidence="1 2">
    <name type="scientific">Angomonas deanei</name>
    <dbReference type="NCBI Taxonomy" id="59799"/>
    <lineage>
        <taxon>Eukaryota</taxon>
        <taxon>Discoba</taxon>
        <taxon>Euglenozoa</taxon>
        <taxon>Kinetoplastea</taxon>
        <taxon>Metakinetoplastina</taxon>
        <taxon>Trypanosomatida</taxon>
        <taxon>Trypanosomatidae</taxon>
        <taxon>Strigomonadinae</taxon>
        <taxon>Angomonas</taxon>
    </lineage>
</organism>
<dbReference type="InterPro" id="IPR042411">
    <property type="entry name" value="WDR27"/>
</dbReference>
<name>A0A7G2CFF3_9TRYP</name>
<reference evidence="1 2" key="1">
    <citation type="submission" date="2020-08" db="EMBL/GenBank/DDBJ databases">
        <authorList>
            <person name="Newling K."/>
            <person name="Davey J."/>
            <person name="Forrester S."/>
        </authorList>
    </citation>
    <scope>NUCLEOTIDE SEQUENCE [LARGE SCALE GENOMIC DNA]</scope>
    <source>
        <strain evidence="2">Crithidia deanei Carvalho (ATCC PRA-265)</strain>
    </source>
</reference>